<sequence>MQGQPLGRGHRVRPARGGSPHRRAFAALSGPSDARRGKYDGSGLEGTAGRAANVDHRSDRRDEQLCARREVHCDFRGAGRGRPVDHRDCVESVPGRVLYGREGTGRTVERGADTDQWGGGAETRPRRPRVLDREPCRRPAAHLWPRRGVHPGVHGAEGVRFGGAHVGVRGQRKH</sequence>
<reference evidence="2" key="1">
    <citation type="submission" date="2021-05" db="EMBL/GenBank/DDBJ databases">
        <authorList>
            <person name="Alioto T."/>
            <person name="Alioto T."/>
            <person name="Gomez Garrido J."/>
        </authorList>
    </citation>
    <scope>NUCLEOTIDE SEQUENCE</scope>
</reference>
<dbReference type="EMBL" id="HBUE01002322">
    <property type="protein sequence ID" value="CAG6444214.1"/>
    <property type="molecule type" value="Transcribed_RNA"/>
</dbReference>
<protein>
    <submittedName>
        <fullName evidence="2">(northern house mosquito) hypothetical protein</fullName>
    </submittedName>
</protein>
<dbReference type="EMBL" id="HBUE01255042">
    <property type="protein sequence ID" value="CAG6555995.1"/>
    <property type="molecule type" value="Transcribed_RNA"/>
</dbReference>
<evidence type="ECO:0000256" key="1">
    <source>
        <dbReference type="SAM" id="MobiDB-lite"/>
    </source>
</evidence>
<feature type="compositionally biased region" description="Basic residues" evidence="1">
    <location>
        <begin position="8"/>
        <end position="24"/>
    </location>
</feature>
<feature type="compositionally biased region" description="Basic and acidic residues" evidence="1">
    <location>
        <begin position="103"/>
        <end position="113"/>
    </location>
</feature>
<feature type="region of interest" description="Disordered" evidence="1">
    <location>
        <begin position="100"/>
        <end position="130"/>
    </location>
</feature>
<proteinExistence type="predicted"/>
<evidence type="ECO:0000313" key="2">
    <source>
        <dbReference type="EMBL" id="CAG6504714.1"/>
    </source>
</evidence>
<feature type="region of interest" description="Disordered" evidence="1">
    <location>
        <begin position="1"/>
        <end position="61"/>
    </location>
</feature>
<name>A0A8D8D260_CULPI</name>
<accession>A0A8D8D260</accession>
<dbReference type="EMBL" id="HBUE01150060">
    <property type="protein sequence ID" value="CAG6504714.1"/>
    <property type="molecule type" value="Transcribed_RNA"/>
</dbReference>
<organism evidence="2">
    <name type="scientific">Culex pipiens</name>
    <name type="common">House mosquito</name>
    <dbReference type="NCBI Taxonomy" id="7175"/>
    <lineage>
        <taxon>Eukaryota</taxon>
        <taxon>Metazoa</taxon>
        <taxon>Ecdysozoa</taxon>
        <taxon>Arthropoda</taxon>
        <taxon>Hexapoda</taxon>
        <taxon>Insecta</taxon>
        <taxon>Pterygota</taxon>
        <taxon>Neoptera</taxon>
        <taxon>Endopterygota</taxon>
        <taxon>Diptera</taxon>
        <taxon>Nematocera</taxon>
        <taxon>Culicoidea</taxon>
        <taxon>Culicidae</taxon>
        <taxon>Culicinae</taxon>
        <taxon>Culicini</taxon>
        <taxon>Culex</taxon>
        <taxon>Culex</taxon>
    </lineage>
</organism>
<dbReference type="AlphaFoldDB" id="A0A8D8D260"/>